<evidence type="ECO:0000256" key="3">
    <source>
        <dbReference type="ARBA" id="ARBA00022801"/>
    </source>
</evidence>
<dbReference type="SUPFAM" id="SSF88713">
    <property type="entry name" value="Glycoside hydrolase/deacetylase"/>
    <property type="match status" value="1"/>
</dbReference>
<dbReference type="Gene3D" id="2.70.98.30">
    <property type="entry name" value="Golgi alpha-mannosidase II, domain 4"/>
    <property type="match status" value="1"/>
</dbReference>
<dbReference type="RefSeq" id="WP_136066001.1">
    <property type="nucleotide sequence ID" value="NZ_CAAHFH010000004.1"/>
</dbReference>
<dbReference type="Gene3D" id="3.20.110.10">
    <property type="entry name" value="Glycoside hydrolase 38, N terminal domain"/>
    <property type="match status" value="1"/>
</dbReference>
<accession>A0A6C2UWQ3</accession>
<dbReference type="Gene3D" id="1.20.1270.50">
    <property type="entry name" value="Glycoside hydrolase family 38, central domain"/>
    <property type="match status" value="1"/>
</dbReference>
<evidence type="ECO:0000259" key="6">
    <source>
        <dbReference type="Pfam" id="PF07748"/>
    </source>
</evidence>
<keyword evidence="9" id="KW-1185">Reference proteome</keyword>
<sequence length="949" mass="107794">MSKKTALVVAHTHWDREWRYPIWKTRSLLLEFMDWLIDILENDPSYESFLMDGQTVCLDDYLEIRPENRDRIAALVKAGKLSVGPWYTLPDLFPISGECLVRNLNKGIRFAEDLGGYNPIAYHTFGWGQTAQFPQIYRDIGINYAVAAKKVSEERAPHCEFMWTAPDGSELLTSRLGHFTRQNGYFYLHFPVRLNNIYDDNQYKWDWGKTGVAYHRADENNYQNDYFRIDHEDGYFKENVKDAAQRTWDNMDKTLVDDWRLLMCGCDFSTPNPYLPQMVKDSNEAIPEIEFRMGTLKEYFQGVEERLDRSIVPVVQGELRDGEPSHASANALATRIHIKQLNKTAENSMIRRTEPLAATLATLGVTHSSGMISKGWNYLLKAHPHDSINGVTQDKTVDDNIYRLNQAIEISETVYEDCMAGMLKKLDLSAYGQTDTLLLLHNPQPRPVREVIRVGIDTPQDDDVWTLGIEDADGSRLAVQEITRDEHKQPVHDIEARPWPFYVDRHQLYLDTGEIPAGGYKVVKVVNDRSYWREEEWWPAMRKSAGGFIGQGSSKLENDFLKVVVNSDGTFDLTDKQSGRVIEGMHYFEDEGDTGDYWAYYAPYGNQIITSRGFGSRIWMEDNGPLSATIGIETTMQVPAHAEYRNVRVQGYGKRSERLVEMKITSRIMLNKDSKHVKVKTSIDNTAKDHRVRLMIPSDIQTDFSDAAGHFTVDRRGMVHEIDDDGKFYPEMALRPMSVFCDASDGTNGVAVLNNCLTEFQLVDDDRRTIALTLLRAMRNRICTESRVSSEFPESLGSQMLQTVDYEYAIYPHAGNWDEGKVYAEADKLNAKPAATQISMNHGGDLPTVASHYAIDNDSLVLSAVKKAEDRDAIIVRLFNPTEETQEGILKFGLPVSKAWKNNMIEKRGEEISLNDGAVSLSVPKGKIITIEVAELETGGVSRQHSVSS</sequence>
<dbReference type="AlphaFoldDB" id="A0A6C2UWQ3"/>
<dbReference type="InterPro" id="IPR028995">
    <property type="entry name" value="Glyco_hydro_57/38_cen_sf"/>
</dbReference>
<dbReference type="Gene3D" id="2.60.40.2220">
    <property type="match status" value="1"/>
</dbReference>
<dbReference type="GO" id="GO:0030246">
    <property type="term" value="F:carbohydrate binding"/>
    <property type="evidence" value="ECO:0007669"/>
    <property type="project" value="InterPro"/>
</dbReference>
<dbReference type="PANTHER" id="PTHR46017">
    <property type="entry name" value="ALPHA-MANNOSIDASE 2C1"/>
    <property type="match status" value="1"/>
</dbReference>
<evidence type="ECO:0000259" key="5">
    <source>
        <dbReference type="Pfam" id="PF01074"/>
    </source>
</evidence>
<organism evidence="8 9">
    <name type="scientific">Pontiella sulfatireligans</name>
    <dbReference type="NCBI Taxonomy" id="2750658"/>
    <lineage>
        <taxon>Bacteria</taxon>
        <taxon>Pseudomonadati</taxon>
        <taxon>Kiritimatiellota</taxon>
        <taxon>Kiritimatiellia</taxon>
        <taxon>Kiritimatiellales</taxon>
        <taxon>Pontiellaceae</taxon>
        <taxon>Pontiella</taxon>
    </lineage>
</organism>
<dbReference type="InterPro" id="IPR027291">
    <property type="entry name" value="Glyco_hydro_38_N_sf"/>
</dbReference>
<keyword evidence="2" id="KW-0479">Metal-binding</keyword>
<dbReference type="InterPro" id="IPR037094">
    <property type="entry name" value="Glyco_hydro_38_cen_sf"/>
</dbReference>
<evidence type="ECO:0000259" key="7">
    <source>
        <dbReference type="Pfam" id="PF17677"/>
    </source>
</evidence>
<dbReference type="Pfam" id="PF07748">
    <property type="entry name" value="Glyco_hydro_38C"/>
    <property type="match status" value="1"/>
</dbReference>
<dbReference type="SUPFAM" id="SSF74650">
    <property type="entry name" value="Galactose mutarotase-like"/>
    <property type="match status" value="1"/>
</dbReference>
<dbReference type="Pfam" id="PF01074">
    <property type="entry name" value="Glyco_hydro_38N"/>
    <property type="match status" value="1"/>
</dbReference>
<evidence type="ECO:0000256" key="4">
    <source>
        <dbReference type="ARBA" id="ARBA00023295"/>
    </source>
</evidence>
<dbReference type="InterPro" id="IPR011682">
    <property type="entry name" value="Glyco_hydro_38_C"/>
</dbReference>
<dbReference type="PANTHER" id="PTHR46017:SF2">
    <property type="entry name" value="MANNOSYLGLYCERATE HYDROLASE"/>
    <property type="match status" value="1"/>
</dbReference>
<proteinExistence type="inferred from homology"/>
<dbReference type="EMBL" id="CAAHFH010000004">
    <property type="protein sequence ID" value="VGO23547.1"/>
    <property type="molecule type" value="Genomic_DNA"/>
</dbReference>
<dbReference type="GO" id="GO:0004559">
    <property type="term" value="F:alpha-mannosidase activity"/>
    <property type="evidence" value="ECO:0007669"/>
    <property type="project" value="InterPro"/>
</dbReference>
<reference evidence="8 9" key="1">
    <citation type="submission" date="2019-04" db="EMBL/GenBank/DDBJ databases">
        <authorList>
            <person name="Van Vliet M D."/>
        </authorList>
    </citation>
    <scope>NUCLEOTIDE SEQUENCE [LARGE SCALE GENOMIC DNA]</scope>
    <source>
        <strain evidence="8 9">F21</strain>
    </source>
</reference>
<dbReference type="InterPro" id="IPR041147">
    <property type="entry name" value="GH38_C"/>
</dbReference>
<protein>
    <submittedName>
        <fullName evidence="8">Mannosylglycerate hydrolase</fullName>
    </submittedName>
</protein>
<dbReference type="GO" id="GO:0046872">
    <property type="term" value="F:metal ion binding"/>
    <property type="evidence" value="ECO:0007669"/>
    <property type="project" value="UniProtKB-KW"/>
</dbReference>
<keyword evidence="3 8" id="KW-0378">Hydrolase</keyword>
<feature type="domain" description="Glycosyl hydrolases family 38 C-terminal" evidence="7">
    <location>
        <begin position="860"/>
        <end position="931"/>
    </location>
</feature>
<dbReference type="SUPFAM" id="SSF88688">
    <property type="entry name" value="Families 57/38 glycoside transferase middle domain"/>
    <property type="match status" value="1"/>
</dbReference>
<dbReference type="Proteomes" id="UP000346198">
    <property type="component" value="Unassembled WGS sequence"/>
</dbReference>
<comment type="similarity">
    <text evidence="1">Belongs to the glycosyl hydrolase 38 family.</text>
</comment>
<dbReference type="Pfam" id="PF17677">
    <property type="entry name" value="Glyco_hydro38C2"/>
    <property type="match status" value="1"/>
</dbReference>
<evidence type="ECO:0000313" key="9">
    <source>
        <dbReference type="Proteomes" id="UP000346198"/>
    </source>
</evidence>
<feature type="domain" description="Glycoside hydrolase family 38 N-terminal" evidence="5">
    <location>
        <begin position="6"/>
        <end position="305"/>
    </location>
</feature>
<dbReference type="GO" id="GO:0006013">
    <property type="term" value="P:mannose metabolic process"/>
    <property type="evidence" value="ECO:0007669"/>
    <property type="project" value="InterPro"/>
</dbReference>
<dbReference type="InterPro" id="IPR011013">
    <property type="entry name" value="Gal_mutarotase_sf_dom"/>
</dbReference>
<evidence type="ECO:0000256" key="1">
    <source>
        <dbReference type="ARBA" id="ARBA00009792"/>
    </source>
</evidence>
<dbReference type="InterPro" id="IPR011330">
    <property type="entry name" value="Glyco_hydro/deAcase_b/a-brl"/>
</dbReference>
<dbReference type="InterPro" id="IPR000602">
    <property type="entry name" value="Glyco_hydro_38_N"/>
</dbReference>
<name>A0A6C2UWQ3_9BACT</name>
<evidence type="ECO:0000256" key="2">
    <source>
        <dbReference type="ARBA" id="ARBA00022723"/>
    </source>
</evidence>
<evidence type="ECO:0000313" key="8">
    <source>
        <dbReference type="EMBL" id="VGO23547.1"/>
    </source>
</evidence>
<feature type="domain" description="Glycosyl hydrolase family 38 C-terminal" evidence="6">
    <location>
        <begin position="556"/>
        <end position="778"/>
    </location>
</feature>
<dbReference type="GO" id="GO:0009313">
    <property type="term" value="P:oligosaccharide catabolic process"/>
    <property type="evidence" value="ECO:0007669"/>
    <property type="project" value="TreeGrafter"/>
</dbReference>
<gene>
    <name evidence="8" type="primary">mngB_5</name>
    <name evidence="8" type="ORF">SCARR_05654</name>
</gene>
<keyword evidence="4" id="KW-0326">Glycosidase</keyword>